<dbReference type="GO" id="GO:0006355">
    <property type="term" value="P:regulation of DNA-templated transcription"/>
    <property type="evidence" value="ECO:0007669"/>
    <property type="project" value="InterPro"/>
</dbReference>
<feature type="compositionally biased region" description="Acidic residues" evidence="3">
    <location>
        <begin position="41"/>
        <end position="50"/>
    </location>
</feature>
<feature type="compositionally biased region" description="Low complexity" evidence="3">
    <location>
        <begin position="56"/>
        <end position="68"/>
    </location>
</feature>
<keyword evidence="5" id="KW-1185">Reference proteome</keyword>
<gene>
    <name evidence="4" type="ORF">DOTSEDRAFT_68113</name>
</gene>
<feature type="region of interest" description="Disordered" evidence="3">
    <location>
        <begin position="155"/>
        <end position="255"/>
    </location>
</feature>
<evidence type="ECO:0000313" key="5">
    <source>
        <dbReference type="Proteomes" id="UP000016933"/>
    </source>
</evidence>
<dbReference type="InterPro" id="IPR000637">
    <property type="entry name" value="HMGI/Y_DNA-bd_CS"/>
</dbReference>
<evidence type="ECO:0000313" key="4">
    <source>
        <dbReference type="EMBL" id="EME49233.1"/>
    </source>
</evidence>
<dbReference type="eggNOG" id="ENOG502RGI2">
    <property type="taxonomic scope" value="Eukaryota"/>
</dbReference>
<accession>N1Q1V2</accession>
<reference evidence="5" key="1">
    <citation type="journal article" date="2012" name="PLoS Genet.">
        <title>The genomes of the fungal plant pathogens Cladosporium fulvum and Dothistroma septosporum reveal adaptation to different hosts and lifestyles but also signatures of common ancestry.</title>
        <authorList>
            <person name="de Wit P.J.G.M."/>
            <person name="van der Burgt A."/>
            <person name="Oekmen B."/>
            <person name="Stergiopoulos I."/>
            <person name="Abd-Elsalam K.A."/>
            <person name="Aerts A.L."/>
            <person name="Bahkali A.H."/>
            <person name="Beenen H.G."/>
            <person name="Chettri P."/>
            <person name="Cox M.P."/>
            <person name="Datema E."/>
            <person name="de Vries R.P."/>
            <person name="Dhillon B."/>
            <person name="Ganley A.R."/>
            <person name="Griffiths S.A."/>
            <person name="Guo Y."/>
            <person name="Hamelin R.C."/>
            <person name="Henrissat B."/>
            <person name="Kabir M.S."/>
            <person name="Jashni M.K."/>
            <person name="Kema G."/>
            <person name="Klaubauf S."/>
            <person name="Lapidus A."/>
            <person name="Levasseur A."/>
            <person name="Lindquist E."/>
            <person name="Mehrabi R."/>
            <person name="Ohm R.A."/>
            <person name="Owen T.J."/>
            <person name="Salamov A."/>
            <person name="Schwelm A."/>
            <person name="Schijlen E."/>
            <person name="Sun H."/>
            <person name="van den Burg H.A."/>
            <person name="van Ham R.C.H.J."/>
            <person name="Zhang S."/>
            <person name="Goodwin S.B."/>
            <person name="Grigoriev I.V."/>
            <person name="Collemare J."/>
            <person name="Bradshaw R.E."/>
        </authorList>
    </citation>
    <scope>NUCLEOTIDE SEQUENCE [LARGE SCALE GENOMIC DNA]</scope>
    <source>
        <strain evidence="5">NZE10 / CBS 128990</strain>
    </source>
</reference>
<dbReference type="OMA" id="ETPYFEQ"/>
<evidence type="ECO:0000256" key="3">
    <source>
        <dbReference type="SAM" id="MobiDB-lite"/>
    </source>
</evidence>
<dbReference type="EMBL" id="KB446535">
    <property type="protein sequence ID" value="EME49233.1"/>
    <property type="molecule type" value="Genomic_DNA"/>
</dbReference>
<feature type="compositionally biased region" description="Polar residues" evidence="3">
    <location>
        <begin position="88"/>
        <end position="111"/>
    </location>
</feature>
<organism evidence="4 5">
    <name type="scientific">Dothistroma septosporum (strain NZE10 / CBS 128990)</name>
    <name type="common">Red band needle blight fungus</name>
    <name type="synonym">Mycosphaerella pini</name>
    <dbReference type="NCBI Taxonomy" id="675120"/>
    <lineage>
        <taxon>Eukaryota</taxon>
        <taxon>Fungi</taxon>
        <taxon>Dikarya</taxon>
        <taxon>Ascomycota</taxon>
        <taxon>Pezizomycotina</taxon>
        <taxon>Dothideomycetes</taxon>
        <taxon>Dothideomycetidae</taxon>
        <taxon>Mycosphaerellales</taxon>
        <taxon>Mycosphaerellaceae</taxon>
        <taxon>Dothistroma</taxon>
    </lineage>
</organism>
<dbReference type="GO" id="GO:0005634">
    <property type="term" value="C:nucleus"/>
    <property type="evidence" value="ECO:0007669"/>
    <property type="project" value="UniProtKB-SubCell"/>
</dbReference>
<sequence length="371" mass="40230">MPPKRTAAGKSGAKRTAPEDEAPFPATKKGRGRPRKGTPVVEDEVMDSIEEPAPRPRAGGSRSSSKGPVSRKTRSRSPEKRLNAVVKQRSTSVQRQAASPAASEQVTPSRRPSNKGMARNALSGNLASKGIKRHEINLQNLAGDEESDTALVDQYGIIQASDHEGQPQPSHRRAYASRARAPGREASASTSAPPTRPQPAGSMKNDENPGAIDASFQEGHGTVTSFTNPLHIPDDDHVTDYKDDQGRGPFKNPFHEKMPLKEQWYRRMPPMFPFGETPYFEQKMSDQINADLSRSHEETLAAQKKMKGSGSLTETFTGLLGKVFQGGASSPAKSPKKKSNGKVAERFNPWKLPEVDPGLVGKFAHQAGVTI</sequence>
<name>N1Q1V2_DOTSN</name>
<reference evidence="4 5" key="2">
    <citation type="journal article" date="2012" name="PLoS Pathog.">
        <title>Diverse lifestyles and strategies of plant pathogenesis encoded in the genomes of eighteen Dothideomycetes fungi.</title>
        <authorList>
            <person name="Ohm R.A."/>
            <person name="Feau N."/>
            <person name="Henrissat B."/>
            <person name="Schoch C.L."/>
            <person name="Horwitz B.A."/>
            <person name="Barry K.W."/>
            <person name="Condon B.J."/>
            <person name="Copeland A.C."/>
            <person name="Dhillon B."/>
            <person name="Glaser F."/>
            <person name="Hesse C.N."/>
            <person name="Kosti I."/>
            <person name="LaButti K."/>
            <person name="Lindquist E.A."/>
            <person name="Lucas S."/>
            <person name="Salamov A.A."/>
            <person name="Bradshaw R.E."/>
            <person name="Ciuffetti L."/>
            <person name="Hamelin R.C."/>
            <person name="Kema G.H.J."/>
            <person name="Lawrence C."/>
            <person name="Scott J.A."/>
            <person name="Spatafora J.W."/>
            <person name="Turgeon B.G."/>
            <person name="de Wit P.J.G.M."/>
            <person name="Zhong S."/>
            <person name="Goodwin S.B."/>
            <person name="Grigoriev I.V."/>
        </authorList>
    </citation>
    <scope>NUCLEOTIDE SEQUENCE [LARGE SCALE GENOMIC DNA]</scope>
    <source>
        <strain evidence="5">NZE10 / CBS 128990</strain>
    </source>
</reference>
<dbReference type="OrthoDB" id="3940204at2759"/>
<dbReference type="AlphaFoldDB" id="N1Q1V2"/>
<feature type="compositionally biased region" description="Basic and acidic residues" evidence="3">
    <location>
        <begin position="232"/>
        <end position="246"/>
    </location>
</feature>
<evidence type="ECO:0000256" key="1">
    <source>
        <dbReference type="ARBA" id="ARBA00004123"/>
    </source>
</evidence>
<protein>
    <submittedName>
        <fullName evidence="4">Uncharacterized protein</fullName>
    </submittedName>
</protein>
<dbReference type="HOGENOM" id="CLU_746015_0_0_1"/>
<evidence type="ECO:0000256" key="2">
    <source>
        <dbReference type="ARBA" id="ARBA00023242"/>
    </source>
</evidence>
<keyword evidence="2" id="KW-0539">Nucleus</keyword>
<dbReference type="PROSITE" id="PS00354">
    <property type="entry name" value="HMGI_Y"/>
    <property type="match status" value="1"/>
</dbReference>
<feature type="region of interest" description="Disordered" evidence="3">
    <location>
        <begin position="1"/>
        <end position="130"/>
    </location>
</feature>
<proteinExistence type="predicted"/>
<feature type="region of interest" description="Disordered" evidence="3">
    <location>
        <begin position="325"/>
        <end position="344"/>
    </location>
</feature>
<dbReference type="Proteomes" id="UP000016933">
    <property type="component" value="Unassembled WGS sequence"/>
</dbReference>
<comment type="subcellular location">
    <subcellularLocation>
        <location evidence="1">Nucleus</location>
    </subcellularLocation>
</comment>